<comment type="caution">
    <text evidence="2">The sequence shown here is derived from an EMBL/GenBank/DDBJ whole genome shotgun (WGS) entry which is preliminary data.</text>
</comment>
<dbReference type="EMBL" id="JAODUP010000839">
    <property type="protein sequence ID" value="KAK2143471.1"/>
    <property type="molecule type" value="Genomic_DNA"/>
</dbReference>
<keyword evidence="3" id="KW-1185">Reference proteome</keyword>
<evidence type="ECO:0000313" key="3">
    <source>
        <dbReference type="Proteomes" id="UP001208570"/>
    </source>
</evidence>
<organism evidence="2 3">
    <name type="scientific">Paralvinella palmiformis</name>
    <dbReference type="NCBI Taxonomy" id="53620"/>
    <lineage>
        <taxon>Eukaryota</taxon>
        <taxon>Metazoa</taxon>
        <taxon>Spiralia</taxon>
        <taxon>Lophotrochozoa</taxon>
        <taxon>Annelida</taxon>
        <taxon>Polychaeta</taxon>
        <taxon>Sedentaria</taxon>
        <taxon>Canalipalpata</taxon>
        <taxon>Terebellida</taxon>
        <taxon>Terebelliformia</taxon>
        <taxon>Alvinellidae</taxon>
        <taxon>Paralvinella</taxon>
    </lineage>
</organism>
<dbReference type="InterPro" id="IPR029021">
    <property type="entry name" value="Prot-tyrosine_phosphatase-like"/>
</dbReference>
<name>A0AAD9MTP5_9ANNE</name>
<proteinExistence type="predicted"/>
<gene>
    <name evidence="2" type="ORF">LSH36_839g05117</name>
</gene>
<sequence>MRKTEYKITSKLSPKPNTLTDFWHMVWQENSNRIVMVANVLELGKNDNVRPHRARTLVNFMEIEGFEHMELPAVSTDMNPIENMWSEVTHTMDVSANQPTNLEELRQAVIDSWQALPPQTLATMSDSMPRRVQALYDTRGGHAKY</sequence>
<feature type="domain" description="Tyrosine-protein phosphatase" evidence="1">
    <location>
        <begin position="1"/>
        <end position="113"/>
    </location>
</feature>
<accession>A0AAD9MTP5</accession>
<dbReference type="InterPro" id="IPR000242">
    <property type="entry name" value="PTP_cat"/>
</dbReference>
<dbReference type="PROSITE" id="PS50055">
    <property type="entry name" value="TYR_PHOSPHATASE_PTP"/>
    <property type="match status" value="1"/>
</dbReference>
<protein>
    <recommendedName>
        <fullName evidence="1">Tyrosine-protein phosphatase domain-containing protein</fullName>
    </recommendedName>
</protein>
<dbReference type="GO" id="GO:0003676">
    <property type="term" value="F:nucleic acid binding"/>
    <property type="evidence" value="ECO:0007669"/>
    <property type="project" value="InterPro"/>
</dbReference>
<dbReference type="GO" id="GO:0004725">
    <property type="term" value="F:protein tyrosine phosphatase activity"/>
    <property type="evidence" value="ECO:0007669"/>
    <property type="project" value="InterPro"/>
</dbReference>
<dbReference type="SUPFAM" id="SSF52799">
    <property type="entry name" value="(Phosphotyrosine protein) phosphatases II"/>
    <property type="match status" value="1"/>
</dbReference>
<evidence type="ECO:0000259" key="1">
    <source>
        <dbReference type="PROSITE" id="PS50055"/>
    </source>
</evidence>
<dbReference type="Gene3D" id="3.30.420.10">
    <property type="entry name" value="Ribonuclease H-like superfamily/Ribonuclease H"/>
    <property type="match status" value="1"/>
</dbReference>
<reference evidence="2" key="1">
    <citation type="journal article" date="2023" name="Mol. Biol. Evol.">
        <title>Third-Generation Sequencing Reveals the Adaptive Role of the Epigenome in Three Deep-Sea Polychaetes.</title>
        <authorList>
            <person name="Perez M."/>
            <person name="Aroh O."/>
            <person name="Sun Y."/>
            <person name="Lan Y."/>
            <person name="Juniper S.K."/>
            <person name="Young C.R."/>
            <person name="Angers B."/>
            <person name="Qian P.Y."/>
        </authorList>
    </citation>
    <scope>NUCLEOTIDE SEQUENCE</scope>
    <source>
        <strain evidence="2">P08H-3</strain>
    </source>
</reference>
<dbReference type="Proteomes" id="UP001208570">
    <property type="component" value="Unassembled WGS sequence"/>
</dbReference>
<dbReference type="InterPro" id="IPR036397">
    <property type="entry name" value="RNaseH_sf"/>
</dbReference>
<dbReference type="AlphaFoldDB" id="A0AAD9MTP5"/>
<dbReference type="Pfam" id="PF00102">
    <property type="entry name" value="Y_phosphatase"/>
    <property type="match status" value="1"/>
</dbReference>
<evidence type="ECO:0000313" key="2">
    <source>
        <dbReference type="EMBL" id="KAK2143471.1"/>
    </source>
</evidence>